<accession>A0A8J8TNY4</accession>
<name>A0A8J8TNY4_9EURY</name>
<evidence type="ECO:0000313" key="6">
    <source>
        <dbReference type="Proteomes" id="UP000766904"/>
    </source>
</evidence>
<dbReference type="OrthoDB" id="336560at2157"/>
<dbReference type="PANTHER" id="PTHR43774">
    <property type="entry name" value="PEPTIDE METHIONINE SULFOXIDE REDUCTASE"/>
    <property type="match status" value="1"/>
</dbReference>
<evidence type="ECO:0000259" key="4">
    <source>
        <dbReference type="Pfam" id="PF01625"/>
    </source>
</evidence>
<dbReference type="EC" id="1.8.4.11" evidence="1"/>
<keyword evidence="6" id="KW-1185">Reference proteome</keyword>
<feature type="domain" description="Peptide methionine sulphoxide reductase MsrA" evidence="4">
    <location>
        <begin position="27"/>
        <end position="160"/>
    </location>
</feature>
<proteinExistence type="predicted"/>
<evidence type="ECO:0000256" key="3">
    <source>
        <dbReference type="SAM" id="MobiDB-lite"/>
    </source>
</evidence>
<dbReference type="PROSITE" id="PS51257">
    <property type="entry name" value="PROKAR_LIPOPROTEIN"/>
    <property type="match status" value="1"/>
</dbReference>
<organism evidence="5 6">
    <name type="scientific">Natronococcus pandeyae</name>
    <dbReference type="NCBI Taxonomy" id="2055836"/>
    <lineage>
        <taxon>Archaea</taxon>
        <taxon>Methanobacteriati</taxon>
        <taxon>Methanobacteriota</taxon>
        <taxon>Stenosarchaea group</taxon>
        <taxon>Halobacteria</taxon>
        <taxon>Halobacteriales</taxon>
        <taxon>Natrialbaceae</taxon>
        <taxon>Natronococcus</taxon>
    </lineage>
</organism>
<dbReference type="PANTHER" id="PTHR43774:SF1">
    <property type="entry name" value="PEPTIDE METHIONINE SULFOXIDE REDUCTASE MSRA 2"/>
    <property type="match status" value="1"/>
</dbReference>
<evidence type="ECO:0000256" key="2">
    <source>
        <dbReference type="ARBA" id="ARBA00023002"/>
    </source>
</evidence>
<sequence length="221" mass="24244">MTRTSEAAAEPALLEDAPFEAPDGTATATFGMGCFWGPDARFGALEGVARTKVGYAGGTEPDPTYFSLGDHTEVVQVAYDPAELSYEDLLEVFWTNHDWSTSAPKRQYRSVVLAHDDEQYEVARRERAALAERTGRSVSTDVERLEGFTSAEEFHQKYELQSTPVVGDELASLYGDGFVESTVVARLNGFVAGHGSPAQREEVLAALDLPAPILMELRRHR</sequence>
<evidence type="ECO:0000256" key="1">
    <source>
        <dbReference type="ARBA" id="ARBA00012502"/>
    </source>
</evidence>
<dbReference type="EMBL" id="PHNJ01000014">
    <property type="protein sequence ID" value="TYL36818.1"/>
    <property type="molecule type" value="Genomic_DNA"/>
</dbReference>
<protein>
    <recommendedName>
        <fullName evidence="1">peptide-methionine (S)-S-oxide reductase</fullName>
        <ecNumber evidence="1">1.8.4.11</ecNumber>
    </recommendedName>
</protein>
<dbReference type="Gene3D" id="3.30.1060.10">
    <property type="entry name" value="Peptide methionine sulphoxide reductase MsrA"/>
    <property type="match status" value="1"/>
</dbReference>
<dbReference type="InterPro" id="IPR002569">
    <property type="entry name" value="Met_Sox_Rdtase_MsrA_dom"/>
</dbReference>
<gene>
    <name evidence="5" type="primary">msrA</name>
    <name evidence="5" type="ORF">CV102_20090</name>
</gene>
<dbReference type="RefSeq" id="WP_148859800.1">
    <property type="nucleotide sequence ID" value="NZ_PHNJ01000014.1"/>
</dbReference>
<dbReference type="GO" id="GO:0008113">
    <property type="term" value="F:peptide-methionine (S)-S-oxide reductase activity"/>
    <property type="evidence" value="ECO:0007669"/>
    <property type="project" value="UniProtKB-EC"/>
</dbReference>
<dbReference type="Pfam" id="PF01625">
    <property type="entry name" value="PMSR"/>
    <property type="match status" value="1"/>
</dbReference>
<feature type="region of interest" description="Disordered" evidence="3">
    <location>
        <begin position="1"/>
        <end position="20"/>
    </location>
</feature>
<dbReference type="InterPro" id="IPR036509">
    <property type="entry name" value="Met_Sox_Rdtase_MsrA_sf"/>
</dbReference>
<reference evidence="5" key="1">
    <citation type="submission" date="2017-11" db="EMBL/GenBank/DDBJ databases">
        <authorList>
            <person name="Kajale S.C."/>
            <person name="Sharma A."/>
        </authorList>
    </citation>
    <scope>NUCLEOTIDE SEQUENCE</scope>
    <source>
        <strain evidence="5">LS1_42</strain>
    </source>
</reference>
<dbReference type="Proteomes" id="UP000766904">
    <property type="component" value="Unassembled WGS sequence"/>
</dbReference>
<keyword evidence="2" id="KW-0560">Oxidoreductase</keyword>
<dbReference type="NCBIfam" id="TIGR00401">
    <property type="entry name" value="msrA"/>
    <property type="match status" value="1"/>
</dbReference>
<comment type="caution">
    <text evidence="5">The sequence shown here is derived from an EMBL/GenBank/DDBJ whole genome shotgun (WGS) entry which is preliminary data.</text>
</comment>
<evidence type="ECO:0000313" key="5">
    <source>
        <dbReference type="EMBL" id="TYL36818.1"/>
    </source>
</evidence>
<dbReference type="SUPFAM" id="SSF55068">
    <property type="entry name" value="Peptide methionine sulfoxide reductase"/>
    <property type="match status" value="1"/>
</dbReference>
<dbReference type="AlphaFoldDB" id="A0A8J8TNY4"/>